<dbReference type="Pfam" id="PF01047">
    <property type="entry name" value="MarR"/>
    <property type="match status" value="1"/>
</dbReference>
<dbReference type="PROSITE" id="PS01117">
    <property type="entry name" value="HTH_MARR_1"/>
    <property type="match status" value="1"/>
</dbReference>
<keyword evidence="1" id="KW-0805">Transcription regulation</keyword>
<proteinExistence type="predicted"/>
<comment type="caution">
    <text evidence="5">The sequence shown here is derived from an EMBL/GenBank/DDBJ whole genome shotgun (WGS) entry which is preliminary data.</text>
</comment>
<keyword evidence="3" id="KW-0804">Transcription</keyword>
<dbReference type="PRINTS" id="PR00598">
    <property type="entry name" value="HTHMARR"/>
</dbReference>
<dbReference type="InterPro" id="IPR023187">
    <property type="entry name" value="Tscrpt_reg_MarR-type_CS"/>
</dbReference>
<dbReference type="PANTHER" id="PTHR42756">
    <property type="entry name" value="TRANSCRIPTIONAL REGULATOR, MARR"/>
    <property type="match status" value="1"/>
</dbReference>
<reference evidence="5" key="1">
    <citation type="journal article" date="2015" name="Proc. Natl. Acad. Sci. U.S.A.">
        <title>Networks of energetic and metabolic interactions define dynamics in microbial communities.</title>
        <authorList>
            <person name="Embree M."/>
            <person name="Liu J.K."/>
            <person name="Al-Bassam M.M."/>
            <person name="Zengler K."/>
        </authorList>
    </citation>
    <scope>NUCLEOTIDE SEQUENCE</scope>
</reference>
<evidence type="ECO:0000313" key="5">
    <source>
        <dbReference type="EMBL" id="KUG03297.1"/>
    </source>
</evidence>
<dbReference type="PANTHER" id="PTHR42756:SF1">
    <property type="entry name" value="TRANSCRIPTIONAL REPRESSOR OF EMRAB OPERON"/>
    <property type="match status" value="1"/>
</dbReference>
<organism evidence="5">
    <name type="scientific">hydrocarbon metagenome</name>
    <dbReference type="NCBI Taxonomy" id="938273"/>
    <lineage>
        <taxon>unclassified sequences</taxon>
        <taxon>metagenomes</taxon>
        <taxon>ecological metagenomes</taxon>
    </lineage>
</organism>
<name>A0A0W8E4G8_9ZZZZ</name>
<dbReference type="AlphaFoldDB" id="A0A0W8E4G8"/>
<keyword evidence="2" id="KW-0238">DNA-binding</keyword>
<protein>
    <submittedName>
        <fullName evidence="5">Transcriptional regulator, marr family</fullName>
    </submittedName>
</protein>
<gene>
    <name evidence="5" type="ORF">ASZ90_019396</name>
</gene>
<dbReference type="Gene3D" id="1.10.10.10">
    <property type="entry name" value="Winged helix-like DNA-binding domain superfamily/Winged helix DNA-binding domain"/>
    <property type="match status" value="1"/>
</dbReference>
<dbReference type="SUPFAM" id="SSF46785">
    <property type="entry name" value="Winged helix' DNA-binding domain"/>
    <property type="match status" value="1"/>
</dbReference>
<sequence length="138" mass="15518">MELEHCVNFVLTKAQNSVQQLFKAELSPYGITPGQYGVLKCLWDQNGLTAKQLAERLCLDSSTITGILDRMENKGLINRYHDVRDRRALCVMITNAGLDLQEPVTEAIVNANKKALYNFNEEQSALLKKMLSELNSNS</sequence>
<dbReference type="GO" id="GO:0003700">
    <property type="term" value="F:DNA-binding transcription factor activity"/>
    <property type="evidence" value="ECO:0007669"/>
    <property type="project" value="InterPro"/>
</dbReference>
<evidence type="ECO:0000259" key="4">
    <source>
        <dbReference type="PROSITE" id="PS50995"/>
    </source>
</evidence>
<dbReference type="GO" id="GO:0003677">
    <property type="term" value="F:DNA binding"/>
    <property type="evidence" value="ECO:0007669"/>
    <property type="project" value="UniProtKB-KW"/>
</dbReference>
<dbReference type="InterPro" id="IPR036390">
    <property type="entry name" value="WH_DNA-bd_sf"/>
</dbReference>
<feature type="domain" description="HTH marR-type" evidence="4">
    <location>
        <begin position="1"/>
        <end position="136"/>
    </location>
</feature>
<dbReference type="SMART" id="SM00347">
    <property type="entry name" value="HTH_MARR"/>
    <property type="match status" value="1"/>
</dbReference>
<dbReference type="InterPro" id="IPR000835">
    <property type="entry name" value="HTH_MarR-typ"/>
</dbReference>
<evidence type="ECO:0000256" key="1">
    <source>
        <dbReference type="ARBA" id="ARBA00023015"/>
    </source>
</evidence>
<dbReference type="EMBL" id="LNQE01001888">
    <property type="protein sequence ID" value="KUG03297.1"/>
    <property type="molecule type" value="Genomic_DNA"/>
</dbReference>
<accession>A0A0W8E4G8</accession>
<dbReference type="InterPro" id="IPR036388">
    <property type="entry name" value="WH-like_DNA-bd_sf"/>
</dbReference>
<evidence type="ECO:0000256" key="3">
    <source>
        <dbReference type="ARBA" id="ARBA00023163"/>
    </source>
</evidence>
<evidence type="ECO:0000256" key="2">
    <source>
        <dbReference type="ARBA" id="ARBA00023125"/>
    </source>
</evidence>
<dbReference type="PROSITE" id="PS50995">
    <property type="entry name" value="HTH_MARR_2"/>
    <property type="match status" value="1"/>
</dbReference>